<dbReference type="InterPro" id="IPR000581">
    <property type="entry name" value="ILV_EDD_N"/>
</dbReference>
<dbReference type="InterPro" id="IPR042096">
    <property type="entry name" value="Dihydro-acid_dehy_C"/>
</dbReference>
<dbReference type="PANTHER" id="PTHR43183">
    <property type="entry name" value="HYPOTHETICAL DIHYDROXYACID DEHYDRATASE (EUROFUNG)-RELATED"/>
    <property type="match status" value="1"/>
</dbReference>
<dbReference type="GO" id="GO:0016836">
    <property type="term" value="F:hydro-lyase activity"/>
    <property type="evidence" value="ECO:0007669"/>
    <property type="project" value="UniProtKB-ARBA"/>
</dbReference>
<keyword evidence="3" id="KW-0479">Metal-binding</keyword>
<dbReference type="NCBIfam" id="NF004784">
    <property type="entry name" value="PRK06131.1"/>
    <property type="match status" value="1"/>
</dbReference>
<dbReference type="InterPro" id="IPR056740">
    <property type="entry name" value="ILV_EDD_C"/>
</dbReference>
<feature type="domain" description="Dihydroxy-acid/6-phosphogluconate dehydratase C-terminal" evidence="10">
    <location>
        <begin position="382"/>
        <end position="573"/>
    </location>
</feature>
<reference evidence="11" key="2">
    <citation type="submission" date="2020-09" db="EMBL/GenBank/DDBJ databases">
        <authorList>
            <person name="Sun Q."/>
            <person name="Zhou Y."/>
        </authorList>
    </citation>
    <scope>NUCLEOTIDE SEQUENCE</scope>
    <source>
        <strain evidence="11">CGMCC 4.3508</strain>
    </source>
</reference>
<evidence type="ECO:0000313" key="11">
    <source>
        <dbReference type="EMBL" id="GGL16491.1"/>
    </source>
</evidence>
<reference evidence="11" key="1">
    <citation type="journal article" date="2014" name="Int. J. Syst. Evol. Microbiol.">
        <title>Complete genome sequence of Corynebacterium casei LMG S-19264T (=DSM 44701T), isolated from a smear-ripened cheese.</title>
        <authorList>
            <consortium name="US DOE Joint Genome Institute (JGI-PGF)"/>
            <person name="Walter F."/>
            <person name="Albersmeier A."/>
            <person name="Kalinowski J."/>
            <person name="Ruckert C."/>
        </authorList>
    </citation>
    <scope>NUCLEOTIDE SEQUENCE</scope>
    <source>
        <strain evidence="11">CGMCC 4.3508</strain>
    </source>
</reference>
<keyword evidence="12" id="KW-1185">Reference proteome</keyword>
<evidence type="ECO:0000256" key="6">
    <source>
        <dbReference type="ARBA" id="ARBA00023239"/>
    </source>
</evidence>
<feature type="region of interest" description="Disordered" evidence="8">
    <location>
        <begin position="1"/>
        <end position="30"/>
    </location>
</feature>
<evidence type="ECO:0000256" key="8">
    <source>
        <dbReference type="SAM" id="MobiDB-lite"/>
    </source>
</evidence>
<keyword evidence="7" id="KW-0100">Branched-chain amino acid biosynthesis</keyword>
<evidence type="ECO:0000256" key="4">
    <source>
        <dbReference type="ARBA" id="ARBA00023004"/>
    </source>
</evidence>
<keyword evidence="6" id="KW-0456">Lyase</keyword>
<dbReference type="Proteomes" id="UP000638263">
    <property type="component" value="Unassembled WGS sequence"/>
</dbReference>
<dbReference type="InterPro" id="IPR052352">
    <property type="entry name" value="Sugar_Degrad_Dehydratases"/>
</dbReference>
<organism evidence="11 12">
    <name type="scientific">Nocardia jinanensis</name>
    <dbReference type="NCBI Taxonomy" id="382504"/>
    <lineage>
        <taxon>Bacteria</taxon>
        <taxon>Bacillati</taxon>
        <taxon>Actinomycetota</taxon>
        <taxon>Actinomycetes</taxon>
        <taxon>Mycobacteriales</taxon>
        <taxon>Nocardiaceae</taxon>
        <taxon>Nocardia</taxon>
    </lineage>
</organism>
<dbReference type="EMBL" id="BMMH01000006">
    <property type="protein sequence ID" value="GGL16491.1"/>
    <property type="molecule type" value="Genomic_DNA"/>
</dbReference>
<dbReference type="GO" id="GO:0051537">
    <property type="term" value="F:2 iron, 2 sulfur cluster binding"/>
    <property type="evidence" value="ECO:0007669"/>
    <property type="project" value="UniProtKB-KW"/>
</dbReference>
<evidence type="ECO:0000256" key="2">
    <source>
        <dbReference type="ARBA" id="ARBA00022714"/>
    </source>
</evidence>
<dbReference type="RefSeq" id="WP_082681514.1">
    <property type="nucleotide sequence ID" value="NZ_BMMH01000006.1"/>
</dbReference>
<dbReference type="AlphaFoldDB" id="A0A917RNT8"/>
<dbReference type="SUPFAM" id="SSF143975">
    <property type="entry name" value="IlvD/EDD N-terminal domain-like"/>
    <property type="match status" value="1"/>
</dbReference>
<protein>
    <submittedName>
        <fullName evidence="11">Dihydroxy-acid dehydratase</fullName>
    </submittedName>
</protein>
<evidence type="ECO:0000256" key="5">
    <source>
        <dbReference type="ARBA" id="ARBA00023014"/>
    </source>
</evidence>
<dbReference type="PANTHER" id="PTHR43183:SF1">
    <property type="entry name" value="HYPOTHETICAL DIHYDROXY-ACID DEHYDRATASE (EUROFUNG)-RELATED"/>
    <property type="match status" value="1"/>
</dbReference>
<comment type="caution">
    <text evidence="11">The sequence shown here is derived from an EMBL/GenBank/DDBJ whole genome shotgun (WGS) entry which is preliminary data.</text>
</comment>
<evidence type="ECO:0000259" key="10">
    <source>
        <dbReference type="Pfam" id="PF24877"/>
    </source>
</evidence>
<dbReference type="InterPro" id="IPR037237">
    <property type="entry name" value="IlvD/EDD_N"/>
</dbReference>
<evidence type="ECO:0000256" key="7">
    <source>
        <dbReference type="ARBA" id="ARBA00023304"/>
    </source>
</evidence>
<dbReference type="Pfam" id="PF24877">
    <property type="entry name" value="ILV_EDD_C"/>
    <property type="match status" value="1"/>
</dbReference>
<feature type="domain" description="Dihydroxy-acid/6-phosphogluconate dehydratase N-terminal" evidence="9">
    <location>
        <begin position="57"/>
        <end position="368"/>
    </location>
</feature>
<keyword evidence="7" id="KW-0028">Amino-acid biosynthesis</keyword>
<dbReference type="SUPFAM" id="SSF52016">
    <property type="entry name" value="LeuD/IlvD-like"/>
    <property type="match status" value="1"/>
</dbReference>
<proteinExistence type="inferred from homology"/>
<dbReference type="GO" id="GO:0009082">
    <property type="term" value="P:branched-chain amino acid biosynthetic process"/>
    <property type="evidence" value="ECO:0007669"/>
    <property type="project" value="UniProtKB-KW"/>
</dbReference>
<gene>
    <name evidence="11" type="primary">ilvD</name>
    <name evidence="11" type="ORF">GCM10011588_33990</name>
</gene>
<keyword evidence="5" id="KW-0411">Iron-sulfur</keyword>
<evidence type="ECO:0000256" key="1">
    <source>
        <dbReference type="ARBA" id="ARBA00006486"/>
    </source>
</evidence>
<evidence type="ECO:0000256" key="3">
    <source>
        <dbReference type="ARBA" id="ARBA00022723"/>
    </source>
</evidence>
<dbReference type="Gene3D" id="3.50.30.80">
    <property type="entry name" value="IlvD/EDD C-terminal domain-like"/>
    <property type="match status" value="1"/>
</dbReference>
<evidence type="ECO:0000259" key="9">
    <source>
        <dbReference type="Pfam" id="PF00920"/>
    </source>
</evidence>
<dbReference type="Pfam" id="PF00920">
    <property type="entry name" value="ILVD_EDD_N"/>
    <property type="match status" value="1"/>
</dbReference>
<keyword evidence="2" id="KW-0001">2Fe-2S</keyword>
<comment type="similarity">
    <text evidence="1">Belongs to the IlvD/Edd family.</text>
</comment>
<sequence>MPEHTDPTEAPESAAPGYNGRSAVDSSRTSYGDVGFSRYLRRAFLASAGYDDESLERPIVGIAVTSSDYNTCHRDMPALLAAVRRGVEQAGGLPMDFPTISLGEILTSPTTMLFRNLMAMDTEEMIRALPMDAAVLLGGCDKTVPAQLMAAASSDIPVMLEVVGPMMTGSWRGERLGACTDCRRFWGKHRGGELDGAEITSVRNELVTTAGTCTVMGTASTMASITETLGMMLPGGATPPAVSGARLRHATETGRRAVELARTGGPLPREVMTRAAFDNAIRVLAAIGGSTNVLIHLIAVARRAGIELTLSDFDTIGADTPLLVDCKPSGTGYMEDFHRSGGVPALLKELAPLLDLDHVGVGGRPLRELVAETSDREEWQATIRPLDEPLGAPGALAVLKGSLAPNGAVIKVSAASPHLMKHTGPAIVVDNPADATRILDDPELDVTPDHVLVLRYSGPIAAGMPEAGALPIPAKLAERGIRDMVRVSDARMSGTSYGTVVLHCDPEAAAGGPLSIVRDGDMISLDVEARSLELLVEPDEIARRLESFIPPVRATRGWQKLYQDTVLPASEGADLSFL</sequence>
<name>A0A917RNT8_9NOCA</name>
<evidence type="ECO:0000313" key="12">
    <source>
        <dbReference type="Proteomes" id="UP000638263"/>
    </source>
</evidence>
<accession>A0A917RNT8</accession>
<keyword evidence="4" id="KW-0408">Iron</keyword>
<dbReference type="InterPro" id="IPR020558">
    <property type="entry name" value="DiOHA_6PGluconate_deHydtase_CS"/>
</dbReference>
<dbReference type="PROSITE" id="PS00886">
    <property type="entry name" value="ILVD_EDD_1"/>
    <property type="match status" value="1"/>
</dbReference>
<dbReference type="GO" id="GO:0046872">
    <property type="term" value="F:metal ion binding"/>
    <property type="evidence" value="ECO:0007669"/>
    <property type="project" value="UniProtKB-KW"/>
</dbReference>